<name>E4X142_OIKDI</name>
<sequence>MDVFFAGETQTPHYLEPVRQECQSSGQERAICECDKQLAQTFLTIRNQNSGQLNLLNTNYQAENCSKSGNGVDGELFCCKKITGSWSMYNNGKFCCSDFKLHSLGSCAREEGIKFKEEITIL</sequence>
<dbReference type="InParanoid" id="E4X142"/>
<evidence type="ECO:0000313" key="1">
    <source>
        <dbReference type="EMBL" id="CBY23522.1"/>
    </source>
</evidence>
<keyword evidence="2" id="KW-1185">Reference proteome</keyword>
<dbReference type="OrthoDB" id="10604464at2759"/>
<dbReference type="EMBL" id="FN653021">
    <property type="protein sequence ID" value="CBY23522.1"/>
    <property type="molecule type" value="Genomic_DNA"/>
</dbReference>
<dbReference type="AlphaFoldDB" id="E4X142"/>
<reference evidence="1" key="1">
    <citation type="journal article" date="2010" name="Science">
        <title>Plasticity of animal genome architecture unmasked by rapid evolution of a pelagic tunicate.</title>
        <authorList>
            <person name="Denoeud F."/>
            <person name="Henriet S."/>
            <person name="Mungpakdee S."/>
            <person name="Aury J.M."/>
            <person name="Da Silva C."/>
            <person name="Brinkmann H."/>
            <person name="Mikhaleva J."/>
            <person name="Olsen L.C."/>
            <person name="Jubin C."/>
            <person name="Canestro C."/>
            <person name="Bouquet J.M."/>
            <person name="Danks G."/>
            <person name="Poulain J."/>
            <person name="Campsteijn C."/>
            <person name="Adamski M."/>
            <person name="Cross I."/>
            <person name="Yadetie F."/>
            <person name="Muffato M."/>
            <person name="Louis A."/>
            <person name="Butcher S."/>
            <person name="Tsagkogeorga G."/>
            <person name="Konrad A."/>
            <person name="Singh S."/>
            <person name="Jensen M.F."/>
            <person name="Cong E.H."/>
            <person name="Eikeseth-Otteraa H."/>
            <person name="Noel B."/>
            <person name="Anthouard V."/>
            <person name="Porcel B.M."/>
            <person name="Kachouri-Lafond R."/>
            <person name="Nishino A."/>
            <person name="Ugolini M."/>
            <person name="Chourrout P."/>
            <person name="Nishida H."/>
            <person name="Aasland R."/>
            <person name="Huzurbazar S."/>
            <person name="Westhof E."/>
            <person name="Delsuc F."/>
            <person name="Lehrach H."/>
            <person name="Reinhardt R."/>
            <person name="Weissenbach J."/>
            <person name="Roy S.W."/>
            <person name="Artiguenave F."/>
            <person name="Postlethwait J.H."/>
            <person name="Manak J.R."/>
            <person name="Thompson E.M."/>
            <person name="Jaillon O."/>
            <person name="Du Pasquier L."/>
            <person name="Boudinot P."/>
            <person name="Liberles D.A."/>
            <person name="Volff J.N."/>
            <person name="Philippe H."/>
            <person name="Lenhard B."/>
            <person name="Roest Crollius H."/>
            <person name="Wincker P."/>
            <person name="Chourrout D."/>
        </authorList>
    </citation>
    <scope>NUCLEOTIDE SEQUENCE [LARGE SCALE GENOMIC DNA]</scope>
</reference>
<dbReference type="Proteomes" id="UP000001307">
    <property type="component" value="Unassembled WGS sequence"/>
</dbReference>
<accession>E4X142</accession>
<gene>
    <name evidence="1" type="ORF">GSOID_T00015969001</name>
</gene>
<protein>
    <submittedName>
        <fullName evidence="1">Uncharacterized protein</fullName>
    </submittedName>
</protein>
<proteinExistence type="predicted"/>
<organism evidence="1">
    <name type="scientific">Oikopleura dioica</name>
    <name type="common">Tunicate</name>
    <dbReference type="NCBI Taxonomy" id="34765"/>
    <lineage>
        <taxon>Eukaryota</taxon>
        <taxon>Metazoa</taxon>
        <taxon>Chordata</taxon>
        <taxon>Tunicata</taxon>
        <taxon>Appendicularia</taxon>
        <taxon>Copelata</taxon>
        <taxon>Oikopleuridae</taxon>
        <taxon>Oikopleura</taxon>
    </lineage>
</organism>
<evidence type="ECO:0000313" key="2">
    <source>
        <dbReference type="Proteomes" id="UP000001307"/>
    </source>
</evidence>